<keyword evidence="1" id="KW-1133">Transmembrane helix</keyword>
<keyword evidence="1" id="KW-0812">Transmembrane</keyword>
<name>A0A2W7RAS1_9BACT</name>
<evidence type="ECO:0000313" key="2">
    <source>
        <dbReference type="EMBL" id="PZX52797.1"/>
    </source>
</evidence>
<proteinExistence type="predicted"/>
<evidence type="ECO:0000313" key="4">
    <source>
        <dbReference type="Proteomes" id="UP000249115"/>
    </source>
</evidence>
<dbReference type="AlphaFoldDB" id="A0A2W7RAS1"/>
<dbReference type="EMBL" id="VORV01000013">
    <property type="protein sequence ID" value="TXD76261.1"/>
    <property type="molecule type" value="Genomic_DNA"/>
</dbReference>
<feature type="transmembrane region" description="Helical" evidence="1">
    <location>
        <begin position="42"/>
        <end position="60"/>
    </location>
</feature>
<reference evidence="3 5" key="2">
    <citation type="submission" date="2019-08" db="EMBL/GenBank/DDBJ databases">
        <title>Genome of Algoriphagus ratkowskyi IC026.</title>
        <authorList>
            <person name="Bowman J.P."/>
        </authorList>
    </citation>
    <scope>NUCLEOTIDE SEQUENCE [LARGE SCALE GENOMIC DNA]</scope>
    <source>
        <strain evidence="3 5">IC026</strain>
    </source>
</reference>
<dbReference type="EMBL" id="QKZU01000014">
    <property type="protein sequence ID" value="PZX52797.1"/>
    <property type="molecule type" value="Genomic_DNA"/>
</dbReference>
<comment type="caution">
    <text evidence="2">The sequence shown here is derived from an EMBL/GenBank/DDBJ whole genome shotgun (WGS) entry which is preliminary data.</text>
</comment>
<dbReference type="Proteomes" id="UP000249115">
    <property type="component" value="Unassembled WGS sequence"/>
</dbReference>
<dbReference type="RefSeq" id="WP_086502672.1">
    <property type="nucleotide sequence ID" value="NZ_MSSV01000018.1"/>
</dbReference>
<evidence type="ECO:0000313" key="5">
    <source>
        <dbReference type="Proteomes" id="UP000321927"/>
    </source>
</evidence>
<evidence type="ECO:0000256" key="1">
    <source>
        <dbReference type="SAM" id="Phobius"/>
    </source>
</evidence>
<keyword evidence="5" id="KW-1185">Reference proteome</keyword>
<dbReference type="OrthoDB" id="800044at2"/>
<gene>
    <name evidence="3" type="ORF">ESW18_16910</name>
    <name evidence="2" type="ORF">LV84_03407</name>
</gene>
<organism evidence="2 4">
    <name type="scientific">Algoriphagus ratkowskyi</name>
    <dbReference type="NCBI Taxonomy" id="57028"/>
    <lineage>
        <taxon>Bacteria</taxon>
        <taxon>Pseudomonadati</taxon>
        <taxon>Bacteroidota</taxon>
        <taxon>Cytophagia</taxon>
        <taxon>Cytophagales</taxon>
        <taxon>Cyclobacteriaceae</taxon>
        <taxon>Algoriphagus</taxon>
    </lineage>
</organism>
<sequence>MKKLKQYFWDNIIAVLSWLGIGLILIVIFLPCILPAGKEFEAIIGVLIFYFGILYNILTYKISADKFSKELFNEFNKRFDDMNENLNRIVKGEYFYFAHKLFSLEDVIIDYMNLCAEECYWYKKGRVDNVVWESWKKGMIHYLKDPAFKAVVDDQRKEKDSYYGLYEELGL</sequence>
<reference evidence="2 4" key="1">
    <citation type="submission" date="2018-06" db="EMBL/GenBank/DDBJ databases">
        <title>Genomic Encyclopedia of Archaeal and Bacterial Type Strains, Phase II (KMG-II): from individual species to whole genera.</title>
        <authorList>
            <person name="Goeker M."/>
        </authorList>
    </citation>
    <scope>NUCLEOTIDE SEQUENCE [LARGE SCALE GENOMIC DNA]</scope>
    <source>
        <strain evidence="2 4">DSM 22686</strain>
    </source>
</reference>
<dbReference type="Proteomes" id="UP000321927">
    <property type="component" value="Unassembled WGS sequence"/>
</dbReference>
<accession>A0A2W7RAS1</accession>
<keyword evidence="1" id="KW-0472">Membrane</keyword>
<protein>
    <submittedName>
        <fullName evidence="2">Uncharacterized protein</fullName>
    </submittedName>
</protein>
<feature type="transmembrane region" description="Helical" evidence="1">
    <location>
        <begin position="12"/>
        <end position="36"/>
    </location>
</feature>
<evidence type="ECO:0000313" key="3">
    <source>
        <dbReference type="EMBL" id="TXD76261.1"/>
    </source>
</evidence>